<reference evidence="2" key="1">
    <citation type="submission" date="2021-10" db="EMBL/GenBank/DDBJ databases">
        <title>Anaerobic single-cell dispensing facilitates the cultivation of human gut bacteria.</title>
        <authorList>
            <person name="Afrizal A."/>
        </authorList>
    </citation>
    <scope>NUCLEOTIDE SEQUENCE</scope>
    <source>
        <strain evidence="2">CLA-AA-H250</strain>
    </source>
</reference>
<dbReference type="InterPro" id="IPR052018">
    <property type="entry name" value="PHP_domain"/>
</dbReference>
<dbReference type="EMBL" id="JAJEQC010000007">
    <property type="protein sequence ID" value="MCC2136995.1"/>
    <property type="molecule type" value="Genomic_DNA"/>
</dbReference>
<dbReference type="Proteomes" id="UP001199424">
    <property type="component" value="Unassembled WGS sequence"/>
</dbReference>
<evidence type="ECO:0000313" key="3">
    <source>
        <dbReference type="Proteomes" id="UP001199424"/>
    </source>
</evidence>
<keyword evidence="3" id="KW-1185">Reference proteome</keyword>
<dbReference type="NCBIfam" id="NF038032">
    <property type="entry name" value="CehA_McbA_metalo"/>
    <property type="match status" value="1"/>
</dbReference>
<name>A0AAE3AI06_9FIRM</name>
<dbReference type="SMART" id="SM00481">
    <property type="entry name" value="POLIIIAc"/>
    <property type="match status" value="1"/>
</dbReference>
<gene>
    <name evidence="2" type="ORF">LKD31_08175</name>
</gene>
<feature type="domain" description="Polymerase/histidinol phosphatase N-terminal" evidence="1">
    <location>
        <begin position="13"/>
        <end position="72"/>
    </location>
</feature>
<organism evidence="2 3">
    <name type="scientific">Hominenteromicrobium mulieris</name>
    <dbReference type="NCBI Taxonomy" id="2885357"/>
    <lineage>
        <taxon>Bacteria</taxon>
        <taxon>Bacillati</taxon>
        <taxon>Bacillota</taxon>
        <taxon>Clostridia</taxon>
        <taxon>Eubacteriales</taxon>
        <taxon>Oscillospiraceae</taxon>
        <taxon>Hominenteromicrobium</taxon>
    </lineage>
</organism>
<dbReference type="AlphaFoldDB" id="A0AAE3AI06"/>
<protein>
    <submittedName>
        <fullName evidence="2">CehA/McbA family metallohydrolase</fullName>
    </submittedName>
</protein>
<evidence type="ECO:0000313" key="2">
    <source>
        <dbReference type="EMBL" id="MCC2136995.1"/>
    </source>
</evidence>
<dbReference type="InterPro" id="IPR016195">
    <property type="entry name" value="Pol/histidinol_Pase-like"/>
</dbReference>
<sequence>MFTDAFGKIWYKGNLHTHTTNSDGAYAPEETIALYKSKGYDFLALTDHWFHGEGRQEENFLLLNGTEFDVGSTVQEGIYHIVGIGMEKAPALTKRAPGLSAQKIIDEIHNVNGIAILAHPAWSLDRASEVAKLYGIDGCEIYNTTSGLPWNCRPYSGVFFDEMALLGHYLPCMAADDAHHYTGDETRSYIMVQADELTREGVLAAIRANRFYATQGPNFRVEIENGTVTVHTSPVQEVVFFTDTVWAGDRATVGENVTEATYKVQPTDTFVRVELKDKDGNCGWSGIYPVNKK</sequence>
<dbReference type="PANTHER" id="PTHR42924:SF3">
    <property type="entry name" value="POLYMERASE_HISTIDINOL PHOSPHATASE N-TERMINAL DOMAIN-CONTAINING PROTEIN"/>
    <property type="match status" value="1"/>
</dbReference>
<dbReference type="SUPFAM" id="SSF89550">
    <property type="entry name" value="PHP domain-like"/>
    <property type="match status" value="1"/>
</dbReference>
<dbReference type="PANTHER" id="PTHR42924">
    <property type="entry name" value="EXONUCLEASE"/>
    <property type="match status" value="1"/>
</dbReference>
<proteinExistence type="predicted"/>
<dbReference type="Gene3D" id="3.20.20.140">
    <property type="entry name" value="Metal-dependent hydrolases"/>
    <property type="match status" value="1"/>
</dbReference>
<evidence type="ECO:0000259" key="1">
    <source>
        <dbReference type="SMART" id="SM00481"/>
    </source>
</evidence>
<accession>A0AAE3AI06</accession>
<comment type="caution">
    <text evidence="2">The sequence shown here is derived from an EMBL/GenBank/DDBJ whole genome shotgun (WGS) entry which is preliminary data.</text>
</comment>
<dbReference type="GO" id="GO:0004534">
    <property type="term" value="F:5'-3' RNA exonuclease activity"/>
    <property type="evidence" value="ECO:0007669"/>
    <property type="project" value="TreeGrafter"/>
</dbReference>
<dbReference type="InterPro" id="IPR003141">
    <property type="entry name" value="Pol/His_phosphatase_N"/>
</dbReference>
<dbReference type="GO" id="GO:0035312">
    <property type="term" value="F:5'-3' DNA exonuclease activity"/>
    <property type="evidence" value="ECO:0007669"/>
    <property type="project" value="TreeGrafter"/>
</dbReference>
<dbReference type="RefSeq" id="WP_308449331.1">
    <property type="nucleotide sequence ID" value="NZ_JAJEQC010000007.1"/>
</dbReference>